<name>A0ABP9UJG2_9BACT</name>
<dbReference type="EMBL" id="BAABRI010000003">
    <property type="protein sequence ID" value="GAA5481527.1"/>
    <property type="molecule type" value="Genomic_DNA"/>
</dbReference>
<keyword evidence="1" id="KW-0732">Signal</keyword>
<gene>
    <name evidence="2" type="ORF">Hsar01_00736</name>
</gene>
<dbReference type="Proteomes" id="UP001476282">
    <property type="component" value="Unassembled WGS sequence"/>
</dbReference>
<evidence type="ECO:0000313" key="2">
    <source>
        <dbReference type="EMBL" id="GAA5481527.1"/>
    </source>
</evidence>
<evidence type="ECO:0008006" key="4">
    <source>
        <dbReference type="Google" id="ProtNLM"/>
    </source>
</evidence>
<organism evidence="2 3">
    <name type="scientific">Haloferula sargassicola</name>
    <dbReference type="NCBI Taxonomy" id="490096"/>
    <lineage>
        <taxon>Bacteria</taxon>
        <taxon>Pseudomonadati</taxon>
        <taxon>Verrucomicrobiota</taxon>
        <taxon>Verrucomicrobiia</taxon>
        <taxon>Verrucomicrobiales</taxon>
        <taxon>Verrucomicrobiaceae</taxon>
        <taxon>Haloferula</taxon>
    </lineage>
</organism>
<comment type="caution">
    <text evidence="2">The sequence shown here is derived from an EMBL/GenBank/DDBJ whole genome shotgun (WGS) entry which is preliminary data.</text>
</comment>
<dbReference type="RefSeq" id="WP_353565677.1">
    <property type="nucleotide sequence ID" value="NZ_BAABRI010000003.1"/>
</dbReference>
<dbReference type="InterPro" id="IPR018247">
    <property type="entry name" value="EF_Hand_1_Ca_BS"/>
</dbReference>
<sequence>MRFLVLLLLTLGMARSAEVTINFGAQSAGGGVGDFHGIELQPGCRVLVGSFDLTPAEVITRGGDHFYLLDHFETFATTVIGSFNGTPQPAPGAFSGSVVVETEAHAGKRIYLWILDASGFGTATSHLVLSAADWVVPSILSVSCQTSDPDLADPGAVAIVTRDPAITSPTLGGTLLQAVPLDHPDESDKDHDGRIALMEFATGTDPDVPDSAPIMAMPGSFEMVRRSGASGDATRFSAAGFDYEIQHSTDLAAWEEWQPEQLEAETSPVPGKPEWERLRLAFPPPSESCGFFRVKVTRR</sequence>
<proteinExistence type="predicted"/>
<evidence type="ECO:0000313" key="3">
    <source>
        <dbReference type="Proteomes" id="UP001476282"/>
    </source>
</evidence>
<evidence type="ECO:0000256" key="1">
    <source>
        <dbReference type="SAM" id="SignalP"/>
    </source>
</evidence>
<dbReference type="PROSITE" id="PS00018">
    <property type="entry name" value="EF_HAND_1"/>
    <property type="match status" value="1"/>
</dbReference>
<feature type="signal peptide" evidence="1">
    <location>
        <begin position="1"/>
        <end position="16"/>
    </location>
</feature>
<accession>A0ABP9UJG2</accession>
<protein>
    <recommendedName>
        <fullName evidence="4">EF-hand domain-containing protein</fullName>
    </recommendedName>
</protein>
<feature type="chain" id="PRO_5047442318" description="EF-hand domain-containing protein" evidence="1">
    <location>
        <begin position="17"/>
        <end position="299"/>
    </location>
</feature>
<keyword evidence="3" id="KW-1185">Reference proteome</keyword>
<reference evidence="2 3" key="1">
    <citation type="submission" date="2024-02" db="EMBL/GenBank/DDBJ databases">
        <title>Haloferula sargassicola NBRC 104335.</title>
        <authorList>
            <person name="Ichikawa N."/>
            <person name="Katano-Makiyama Y."/>
            <person name="Hidaka K."/>
        </authorList>
    </citation>
    <scope>NUCLEOTIDE SEQUENCE [LARGE SCALE GENOMIC DNA]</scope>
    <source>
        <strain evidence="2 3">NBRC 104335</strain>
    </source>
</reference>